<feature type="transmembrane region" description="Helical" evidence="1">
    <location>
        <begin position="6"/>
        <end position="24"/>
    </location>
</feature>
<proteinExistence type="predicted"/>
<dbReference type="AlphaFoldDB" id="A0A853J9Q9"/>
<evidence type="ECO:0000256" key="1">
    <source>
        <dbReference type="SAM" id="Phobius"/>
    </source>
</evidence>
<sequence length="184" mass="20256">MIHIALIVLSLGVVLNLKLTLYLLRLVRKAPVGRAASFLLPVGERLPTVRAQALVTGDDVSIAPAEEAIVLLFLFSKCPKCGDTLPEIDRLLHSSRGFGLGMWLVSEEPAWRLKRFLRGTDVASITLRVSRKDYKALNPTWASPSYLFVNHLGEVEAAGNIGDENWLSFCSQIDEMNEVRAGAV</sequence>
<reference evidence="2 3" key="1">
    <citation type="submission" date="2020-07" db="EMBL/GenBank/DDBJ databases">
        <title>Luteimonas sp. SJ-92.</title>
        <authorList>
            <person name="Huang X.-X."/>
            <person name="Xu L."/>
            <person name="Sun J.-Q."/>
        </authorList>
    </citation>
    <scope>NUCLEOTIDE SEQUENCE [LARGE SCALE GENOMIC DNA]</scope>
    <source>
        <strain evidence="2 3">SJ-92</strain>
    </source>
</reference>
<keyword evidence="1" id="KW-0812">Transmembrane</keyword>
<evidence type="ECO:0000313" key="3">
    <source>
        <dbReference type="Proteomes" id="UP000578091"/>
    </source>
</evidence>
<comment type="caution">
    <text evidence="2">The sequence shown here is derived from an EMBL/GenBank/DDBJ whole genome shotgun (WGS) entry which is preliminary data.</text>
</comment>
<name>A0A853J9Q9_9GAMM</name>
<evidence type="ECO:0008006" key="4">
    <source>
        <dbReference type="Google" id="ProtNLM"/>
    </source>
</evidence>
<accession>A0A853J9Q9</accession>
<dbReference type="RefSeq" id="WP_180677206.1">
    <property type="nucleotide sequence ID" value="NZ_JACCKA010000024.1"/>
</dbReference>
<dbReference type="EMBL" id="JACCKA010000024">
    <property type="protein sequence ID" value="NZA25408.1"/>
    <property type="molecule type" value="Genomic_DNA"/>
</dbReference>
<protein>
    <recommendedName>
        <fullName evidence="4">Redoxin domain-containing protein</fullName>
    </recommendedName>
</protein>
<dbReference type="Proteomes" id="UP000578091">
    <property type="component" value="Unassembled WGS sequence"/>
</dbReference>
<keyword evidence="1" id="KW-1133">Transmembrane helix</keyword>
<keyword evidence="3" id="KW-1185">Reference proteome</keyword>
<dbReference type="InterPro" id="IPR036249">
    <property type="entry name" value="Thioredoxin-like_sf"/>
</dbReference>
<keyword evidence="1" id="KW-0472">Membrane</keyword>
<dbReference type="Gene3D" id="3.40.30.10">
    <property type="entry name" value="Glutaredoxin"/>
    <property type="match status" value="1"/>
</dbReference>
<gene>
    <name evidence="2" type="ORF">H0E84_03355</name>
</gene>
<evidence type="ECO:0000313" key="2">
    <source>
        <dbReference type="EMBL" id="NZA25408.1"/>
    </source>
</evidence>
<organism evidence="2 3">
    <name type="scientific">Luteimonas salinisoli</name>
    <dbReference type="NCBI Taxonomy" id="2752307"/>
    <lineage>
        <taxon>Bacteria</taxon>
        <taxon>Pseudomonadati</taxon>
        <taxon>Pseudomonadota</taxon>
        <taxon>Gammaproteobacteria</taxon>
        <taxon>Lysobacterales</taxon>
        <taxon>Lysobacteraceae</taxon>
        <taxon>Luteimonas</taxon>
    </lineage>
</organism>
<dbReference type="SUPFAM" id="SSF52833">
    <property type="entry name" value="Thioredoxin-like"/>
    <property type="match status" value="1"/>
</dbReference>